<dbReference type="Proteomes" id="UP000694523">
    <property type="component" value="Unplaced"/>
</dbReference>
<evidence type="ECO:0000256" key="5">
    <source>
        <dbReference type="PROSITE-ProRule" id="PRU00309"/>
    </source>
</evidence>
<dbReference type="InterPro" id="IPR026516">
    <property type="entry name" value="THAP1/10"/>
</dbReference>
<evidence type="ECO:0000313" key="9">
    <source>
        <dbReference type="Proteomes" id="UP000694523"/>
    </source>
</evidence>
<keyword evidence="2 5" id="KW-0863">Zinc-finger</keyword>
<dbReference type="InterPro" id="IPR006612">
    <property type="entry name" value="THAP_Znf"/>
</dbReference>
<proteinExistence type="inferred from homology"/>
<evidence type="ECO:0000256" key="3">
    <source>
        <dbReference type="ARBA" id="ARBA00022833"/>
    </source>
</evidence>
<keyword evidence="9" id="KW-1185">Reference proteome</keyword>
<dbReference type="GO" id="GO:0005654">
    <property type="term" value="C:nucleoplasm"/>
    <property type="evidence" value="ECO:0007669"/>
    <property type="project" value="UniProtKB-SubCell"/>
</dbReference>
<keyword evidence="6" id="KW-0175">Coiled coil</keyword>
<dbReference type="GO" id="GO:0001935">
    <property type="term" value="P:endothelial cell proliferation"/>
    <property type="evidence" value="ECO:0007669"/>
    <property type="project" value="UniProtKB-UniRule"/>
</dbReference>
<dbReference type="GO" id="GO:0008270">
    <property type="term" value="F:zinc ion binding"/>
    <property type="evidence" value="ECO:0007669"/>
    <property type="project" value="UniProtKB-KW"/>
</dbReference>
<comment type="subcellular location">
    <subcellularLocation>
        <location evidence="6">Nucleus</location>
        <location evidence="6">Nucleoplasm</location>
    </subcellularLocation>
</comment>
<dbReference type="Gene3D" id="6.20.210.20">
    <property type="entry name" value="THAP domain"/>
    <property type="match status" value="1"/>
</dbReference>
<evidence type="ECO:0000313" key="8">
    <source>
        <dbReference type="Ensembl" id="ENSNMLP00000042173.1"/>
    </source>
</evidence>
<dbReference type="SUPFAM" id="SSF57716">
    <property type="entry name" value="Glucocorticoid receptor-like (DNA-binding domain)"/>
    <property type="match status" value="1"/>
</dbReference>
<keyword evidence="3" id="KW-0862">Zinc</keyword>
<dbReference type="GO" id="GO:0006357">
    <property type="term" value="P:regulation of transcription by RNA polymerase II"/>
    <property type="evidence" value="ECO:0007669"/>
    <property type="project" value="TreeGrafter"/>
</dbReference>
<dbReference type="AlphaFoldDB" id="A0A8C6UVN0"/>
<dbReference type="InterPro" id="IPR038441">
    <property type="entry name" value="THAP_Znf_sf"/>
</dbReference>
<evidence type="ECO:0000259" key="7">
    <source>
        <dbReference type="PROSITE" id="PS50950"/>
    </source>
</evidence>
<name>A0A8C6UVN0_9GOBI</name>
<reference evidence="8" key="2">
    <citation type="submission" date="2025-09" db="UniProtKB">
        <authorList>
            <consortium name="Ensembl"/>
        </authorList>
    </citation>
    <scope>IDENTIFICATION</scope>
</reference>
<dbReference type="PROSITE" id="PS50950">
    <property type="entry name" value="ZF_THAP"/>
    <property type="match status" value="1"/>
</dbReference>
<evidence type="ECO:0000256" key="6">
    <source>
        <dbReference type="RuleBase" id="RU369073"/>
    </source>
</evidence>
<feature type="domain" description="THAP-type" evidence="7">
    <location>
        <begin position="1"/>
        <end position="83"/>
    </location>
</feature>
<keyword evidence="4 5" id="KW-0238">DNA-binding</keyword>
<dbReference type="Ensembl" id="ENSNMLT00000046843.1">
    <property type="protein sequence ID" value="ENSNMLP00000042173.1"/>
    <property type="gene ID" value="ENSNMLG00000025703.1"/>
</dbReference>
<evidence type="ECO:0000256" key="2">
    <source>
        <dbReference type="ARBA" id="ARBA00022771"/>
    </source>
</evidence>
<evidence type="ECO:0000256" key="4">
    <source>
        <dbReference type="ARBA" id="ARBA00023125"/>
    </source>
</evidence>
<keyword evidence="1" id="KW-0479">Metal-binding</keyword>
<protein>
    <recommendedName>
        <fullName evidence="6">THAP domain-containing protein 1</fullName>
    </recommendedName>
</protein>
<keyword evidence="6" id="KW-0131">Cell cycle</keyword>
<dbReference type="PANTHER" id="PTHR46600">
    <property type="entry name" value="THAP DOMAIN-CONTAINING"/>
    <property type="match status" value="1"/>
</dbReference>
<reference evidence="8" key="1">
    <citation type="submission" date="2025-08" db="UniProtKB">
        <authorList>
            <consortium name="Ensembl"/>
        </authorList>
    </citation>
    <scope>IDENTIFICATION</scope>
</reference>
<accession>A0A8C6UVN0</accession>
<comment type="similarity">
    <text evidence="6">Belongs to the THAP1 family.</text>
</comment>
<organism evidence="8 9">
    <name type="scientific">Neogobius melanostomus</name>
    <name type="common">round goby</name>
    <dbReference type="NCBI Taxonomy" id="47308"/>
    <lineage>
        <taxon>Eukaryota</taxon>
        <taxon>Metazoa</taxon>
        <taxon>Chordata</taxon>
        <taxon>Craniata</taxon>
        <taxon>Vertebrata</taxon>
        <taxon>Euteleostomi</taxon>
        <taxon>Actinopterygii</taxon>
        <taxon>Neopterygii</taxon>
        <taxon>Teleostei</taxon>
        <taxon>Neoteleostei</taxon>
        <taxon>Acanthomorphata</taxon>
        <taxon>Gobiaria</taxon>
        <taxon>Gobiiformes</taxon>
        <taxon>Gobioidei</taxon>
        <taxon>Gobiidae</taxon>
        <taxon>Benthophilinae</taxon>
        <taxon>Neogobiini</taxon>
        <taxon>Neogobius</taxon>
    </lineage>
</organism>
<dbReference type="PANTHER" id="PTHR46600:SF7">
    <property type="entry name" value="SI:DKEY-228B2.6-RELATED"/>
    <property type="match status" value="1"/>
</dbReference>
<comment type="function">
    <text evidence="6">DNA-binding transcription regulator that regulates endothelial cell proliferation and G1/S cell-cycle progression. Specifically binds the 5'-[AT]NTNN[GT]GGCA[AGT]-3' core DNA sequence and acts by modulating expression of pRB-E2F cell-cycle target genes.</text>
</comment>
<dbReference type="SMART" id="SM00980">
    <property type="entry name" value="THAP"/>
    <property type="match status" value="1"/>
</dbReference>
<dbReference type="GO" id="GO:0003700">
    <property type="term" value="F:DNA-binding transcription factor activity"/>
    <property type="evidence" value="ECO:0007669"/>
    <property type="project" value="UniProtKB-UniRule"/>
</dbReference>
<dbReference type="Pfam" id="PF05485">
    <property type="entry name" value="THAP"/>
    <property type="match status" value="1"/>
</dbReference>
<keyword evidence="6" id="KW-0804">Transcription</keyword>
<sequence length="101" mass="11864">MTFACVVRGCDNKAKKYSVVMFHRFPNDDKRRQVWLAALNMDPTTPVEVLKKWRVCSEHFTEEDYYYALSTLRLKDTFVFWGFTTKSPFYAFADSRLGGNT</sequence>
<keyword evidence="6" id="KW-0805">Transcription regulation</keyword>
<evidence type="ECO:0000256" key="1">
    <source>
        <dbReference type="ARBA" id="ARBA00022723"/>
    </source>
</evidence>
<keyword evidence="6" id="KW-0539">Nucleus</keyword>
<dbReference type="GO" id="GO:0000978">
    <property type="term" value="F:RNA polymerase II cis-regulatory region sequence-specific DNA binding"/>
    <property type="evidence" value="ECO:0007669"/>
    <property type="project" value="TreeGrafter"/>
</dbReference>